<dbReference type="InterPro" id="IPR012442">
    <property type="entry name" value="DUF1645_plant"/>
</dbReference>
<feature type="region of interest" description="Disordered" evidence="1">
    <location>
        <begin position="140"/>
        <end position="168"/>
    </location>
</feature>
<name>A0A7N0TER4_KALFE</name>
<dbReference type="PANTHER" id="PTHR33095:SF81">
    <property type="entry name" value="OS07G0619500 PROTEIN"/>
    <property type="match status" value="1"/>
</dbReference>
<evidence type="ECO:0008006" key="4">
    <source>
        <dbReference type="Google" id="ProtNLM"/>
    </source>
</evidence>
<dbReference type="Proteomes" id="UP000594263">
    <property type="component" value="Unplaced"/>
</dbReference>
<evidence type="ECO:0000313" key="3">
    <source>
        <dbReference type="Proteomes" id="UP000594263"/>
    </source>
</evidence>
<dbReference type="PANTHER" id="PTHR33095">
    <property type="entry name" value="OS07G0619500 PROTEIN"/>
    <property type="match status" value="1"/>
</dbReference>
<protein>
    <recommendedName>
        <fullName evidence="4">Calmodulin-binding protein</fullName>
    </recommendedName>
</protein>
<dbReference type="EnsemblPlants" id="Kaladp0033s0265.1.v1.1">
    <property type="protein sequence ID" value="Kaladp0033s0265.1.v1.1.CDS.1"/>
    <property type="gene ID" value="Kaladp0033s0265.v1.1"/>
</dbReference>
<evidence type="ECO:0000313" key="2">
    <source>
        <dbReference type="EnsemblPlants" id="Kaladp0033s0265.1.v1.1.CDS.1"/>
    </source>
</evidence>
<dbReference type="Gramene" id="Kaladp0033s0265.1.v1.1">
    <property type="protein sequence ID" value="Kaladp0033s0265.1.v1.1.CDS.1"/>
    <property type="gene ID" value="Kaladp0033s0265.v1.1"/>
</dbReference>
<dbReference type="Pfam" id="PF07816">
    <property type="entry name" value="DUF1645"/>
    <property type="match status" value="1"/>
</dbReference>
<evidence type="ECO:0000256" key="1">
    <source>
        <dbReference type="SAM" id="MobiDB-lite"/>
    </source>
</evidence>
<proteinExistence type="predicted"/>
<dbReference type="OMA" id="HLPGYCY"/>
<organism evidence="2 3">
    <name type="scientific">Kalanchoe fedtschenkoi</name>
    <name type="common">Lavender scallops</name>
    <name type="synonym">South American air plant</name>
    <dbReference type="NCBI Taxonomy" id="63787"/>
    <lineage>
        <taxon>Eukaryota</taxon>
        <taxon>Viridiplantae</taxon>
        <taxon>Streptophyta</taxon>
        <taxon>Embryophyta</taxon>
        <taxon>Tracheophyta</taxon>
        <taxon>Spermatophyta</taxon>
        <taxon>Magnoliopsida</taxon>
        <taxon>eudicotyledons</taxon>
        <taxon>Gunneridae</taxon>
        <taxon>Pentapetalae</taxon>
        <taxon>Saxifragales</taxon>
        <taxon>Crassulaceae</taxon>
        <taxon>Kalanchoe</taxon>
    </lineage>
</organism>
<reference evidence="2" key="1">
    <citation type="submission" date="2021-01" db="UniProtKB">
        <authorList>
            <consortium name="EnsemblPlants"/>
        </authorList>
    </citation>
    <scope>IDENTIFICATION</scope>
</reference>
<dbReference type="AlphaFoldDB" id="A0A7N0TER4"/>
<sequence>MESEVALLSSPATDFNFDSGCSTPYLSAPSSPARIPDFFHPDSHLAANFLRQFRQLPSFKDAELTLPSRGEKTRGEETDFAFNFDSVVDGQESVFAEELFDEGKIRPLAKPELKTAAKIPAEVETEIGLKSSSGKLIHMTPDFRSSSSSQSSKSPHSYGGEGGPPLKIRTLSSAHETASFWDMFLFSKKYRKWKLKDLLFRSASEGRSARDKAIGVENDDVVRTSSLRSVESLRSNESIGSNRTRVGEVVEGENDAVYGASFRSGESGGSSRRRRRARSISAHELHYTLNRAASVEMRRRTFLPYKQGLLGCLGFGHPAVVNDVASRVGSMTRG</sequence>
<accession>A0A7N0TER4</accession>
<feature type="compositionally biased region" description="Low complexity" evidence="1">
    <location>
        <begin position="145"/>
        <end position="157"/>
    </location>
</feature>
<keyword evidence="3" id="KW-1185">Reference proteome</keyword>